<gene>
    <name evidence="2" type="ORF">GCM10011495_25240</name>
</gene>
<name>A0ABQ2A985_9BACT</name>
<sequence>MGPEAETRRENRQRRPGHRRGQHGFDGCFLKFSTDAATQYLKRTTNAQLTTAFAPIMQQSLDKVGATRYYAQLATTYNHMPLGKSVQAD</sequence>
<organism evidence="2 3">
    <name type="scientific">Hymenobacter frigidus</name>
    <dbReference type="NCBI Taxonomy" id="1524095"/>
    <lineage>
        <taxon>Bacteria</taxon>
        <taxon>Pseudomonadati</taxon>
        <taxon>Bacteroidota</taxon>
        <taxon>Cytophagia</taxon>
        <taxon>Cytophagales</taxon>
        <taxon>Hymenobacteraceae</taxon>
        <taxon>Hymenobacter</taxon>
    </lineage>
</organism>
<dbReference type="Proteomes" id="UP000637774">
    <property type="component" value="Unassembled WGS sequence"/>
</dbReference>
<evidence type="ECO:0000313" key="3">
    <source>
        <dbReference type="Proteomes" id="UP000637774"/>
    </source>
</evidence>
<keyword evidence="3" id="KW-1185">Reference proteome</keyword>
<dbReference type="Pfam" id="PF13852">
    <property type="entry name" value="DUF4197"/>
    <property type="match status" value="1"/>
</dbReference>
<feature type="compositionally biased region" description="Basic and acidic residues" evidence="1">
    <location>
        <begin position="1"/>
        <end position="10"/>
    </location>
</feature>
<feature type="compositionally biased region" description="Basic residues" evidence="1">
    <location>
        <begin position="11"/>
        <end position="22"/>
    </location>
</feature>
<evidence type="ECO:0000313" key="2">
    <source>
        <dbReference type="EMBL" id="GGH87106.1"/>
    </source>
</evidence>
<dbReference type="InterPro" id="IPR025245">
    <property type="entry name" value="DUF4197"/>
</dbReference>
<proteinExistence type="predicted"/>
<dbReference type="EMBL" id="BMGY01000023">
    <property type="protein sequence ID" value="GGH87106.1"/>
    <property type="molecule type" value="Genomic_DNA"/>
</dbReference>
<evidence type="ECO:0000256" key="1">
    <source>
        <dbReference type="SAM" id="MobiDB-lite"/>
    </source>
</evidence>
<accession>A0ABQ2A985</accession>
<feature type="region of interest" description="Disordered" evidence="1">
    <location>
        <begin position="1"/>
        <end position="25"/>
    </location>
</feature>
<reference evidence="3" key="1">
    <citation type="journal article" date="2019" name="Int. J. Syst. Evol. Microbiol.">
        <title>The Global Catalogue of Microorganisms (GCM) 10K type strain sequencing project: providing services to taxonomists for standard genome sequencing and annotation.</title>
        <authorList>
            <consortium name="The Broad Institute Genomics Platform"/>
            <consortium name="The Broad Institute Genome Sequencing Center for Infectious Disease"/>
            <person name="Wu L."/>
            <person name="Ma J."/>
        </authorList>
    </citation>
    <scope>NUCLEOTIDE SEQUENCE [LARGE SCALE GENOMIC DNA]</scope>
    <source>
        <strain evidence="3">CGMCC 1.14966</strain>
    </source>
</reference>
<dbReference type="RefSeq" id="WP_373286162.1">
    <property type="nucleotide sequence ID" value="NZ_BMGY01000023.1"/>
</dbReference>
<comment type="caution">
    <text evidence="2">The sequence shown here is derived from an EMBL/GenBank/DDBJ whole genome shotgun (WGS) entry which is preliminary data.</text>
</comment>
<protein>
    <submittedName>
        <fullName evidence="2">Uncharacterized protein</fullName>
    </submittedName>
</protein>